<evidence type="ECO:0000313" key="15">
    <source>
        <dbReference type="Proteomes" id="UP000472271"/>
    </source>
</evidence>
<comment type="catalytic activity">
    <reaction evidence="10">
        <text>H2O(in) = H2O(out)</text>
        <dbReference type="Rhea" id="RHEA:29667"/>
        <dbReference type="ChEBI" id="CHEBI:15377"/>
    </reaction>
</comment>
<comment type="catalytic activity">
    <reaction evidence="11">
        <text>glycerol(in) = glycerol(out)</text>
        <dbReference type="Rhea" id="RHEA:29675"/>
        <dbReference type="ChEBI" id="CHEBI:17754"/>
    </reaction>
</comment>
<dbReference type="NCBIfam" id="TIGR00861">
    <property type="entry name" value="MIP"/>
    <property type="match status" value="1"/>
</dbReference>
<protein>
    <submittedName>
        <fullName evidence="14">Aquaporin 10b</fullName>
    </submittedName>
</protein>
<name>A0A672YVK4_9TELE</name>
<keyword evidence="3 12" id="KW-0813">Transport</keyword>
<evidence type="ECO:0000313" key="14">
    <source>
        <dbReference type="Ensembl" id="ENSSORP00005008584.1"/>
    </source>
</evidence>
<evidence type="ECO:0000256" key="9">
    <source>
        <dbReference type="ARBA" id="ARBA00023180"/>
    </source>
</evidence>
<accession>A0A672YVK4</accession>
<evidence type="ECO:0000256" key="8">
    <source>
        <dbReference type="ARBA" id="ARBA00023136"/>
    </source>
</evidence>
<feature type="transmembrane region" description="Helical" evidence="13">
    <location>
        <begin position="148"/>
        <end position="169"/>
    </location>
</feature>
<evidence type="ECO:0000256" key="5">
    <source>
        <dbReference type="ARBA" id="ARBA00022692"/>
    </source>
</evidence>
<feature type="transmembrane region" description="Helical" evidence="13">
    <location>
        <begin position="20"/>
        <end position="38"/>
    </location>
</feature>
<dbReference type="PANTHER" id="PTHR43829">
    <property type="entry name" value="AQUAPORIN OR AQUAGLYCEROPORIN RELATED"/>
    <property type="match status" value="1"/>
</dbReference>
<evidence type="ECO:0000256" key="10">
    <source>
        <dbReference type="ARBA" id="ARBA00034651"/>
    </source>
</evidence>
<dbReference type="Ensembl" id="ENSSORT00005008884.1">
    <property type="protein sequence ID" value="ENSSORP00005008584.1"/>
    <property type="gene ID" value="ENSSORG00005004336.1"/>
</dbReference>
<evidence type="ECO:0000256" key="6">
    <source>
        <dbReference type="ARBA" id="ARBA00022737"/>
    </source>
</evidence>
<reference evidence="14" key="1">
    <citation type="submission" date="2019-06" db="EMBL/GenBank/DDBJ databases">
        <authorList>
            <consortium name="Wellcome Sanger Institute Data Sharing"/>
        </authorList>
    </citation>
    <scope>NUCLEOTIDE SEQUENCE [LARGE SCALE GENOMIC DNA]</scope>
</reference>
<dbReference type="InterPro" id="IPR000425">
    <property type="entry name" value="MIP"/>
</dbReference>
<evidence type="ECO:0000256" key="13">
    <source>
        <dbReference type="SAM" id="Phobius"/>
    </source>
</evidence>
<dbReference type="FunFam" id="1.20.1080.10:FF:000005">
    <property type="entry name" value="Aquaporin 3"/>
    <property type="match status" value="1"/>
</dbReference>
<keyword evidence="15" id="KW-1185">Reference proteome</keyword>
<dbReference type="InterPro" id="IPR023275">
    <property type="entry name" value="Aquaporin_3"/>
</dbReference>
<reference evidence="14" key="3">
    <citation type="submission" date="2025-09" db="UniProtKB">
        <authorList>
            <consortium name="Ensembl"/>
        </authorList>
    </citation>
    <scope>IDENTIFICATION</scope>
</reference>
<keyword evidence="8 13" id="KW-0472">Membrane</keyword>
<dbReference type="InterPro" id="IPR023271">
    <property type="entry name" value="Aquaporin-like"/>
</dbReference>
<comment type="similarity">
    <text evidence="2 12">Belongs to the MIP/aquaporin (TC 1.A.8) family.</text>
</comment>
<evidence type="ECO:0000256" key="7">
    <source>
        <dbReference type="ARBA" id="ARBA00022989"/>
    </source>
</evidence>
<feature type="transmembrane region" description="Helical" evidence="13">
    <location>
        <begin position="94"/>
        <end position="114"/>
    </location>
</feature>
<evidence type="ECO:0000256" key="4">
    <source>
        <dbReference type="ARBA" id="ARBA00022475"/>
    </source>
</evidence>
<reference evidence="14" key="2">
    <citation type="submission" date="2025-08" db="UniProtKB">
        <authorList>
            <consortium name="Ensembl"/>
        </authorList>
    </citation>
    <scope>IDENTIFICATION</scope>
</reference>
<dbReference type="AlphaFoldDB" id="A0A672YVK4"/>
<dbReference type="GO" id="GO:0016323">
    <property type="term" value="C:basolateral plasma membrane"/>
    <property type="evidence" value="ECO:0007669"/>
    <property type="project" value="TreeGrafter"/>
</dbReference>
<dbReference type="PRINTS" id="PR00783">
    <property type="entry name" value="MINTRINSICP"/>
</dbReference>
<keyword evidence="6" id="KW-0677">Repeat</keyword>
<dbReference type="InterPro" id="IPR050363">
    <property type="entry name" value="MIP/Aquaporin"/>
</dbReference>
<proteinExistence type="inferred from homology"/>
<dbReference type="Proteomes" id="UP000472271">
    <property type="component" value="Chromosome 21"/>
</dbReference>
<feature type="transmembrane region" description="Helical" evidence="13">
    <location>
        <begin position="181"/>
        <end position="205"/>
    </location>
</feature>
<gene>
    <name evidence="14" type="primary">LOC115412020</name>
</gene>
<keyword evidence="9" id="KW-0325">Glycoprotein</keyword>
<keyword evidence="4" id="KW-1003">Cell membrane</keyword>
<organism evidence="14 15">
    <name type="scientific">Sphaeramia orbicularis</name>
    <name type="common">orbiculate cardinalfish</name>
    <dbReference type="NCBI Taxonomy" id="375764"/>
    <lineage>
        <taxon>Eukaryota</taxon>
        <taxon>Metazoa</taxon>
        <taxon>Chordata</taxon>
        <taxon>Craniata</taxon>
        <taxon>Vertebrata</taxon>
        <taxon>Euteleostomi</taxon>
        <taxon>Actinopterygii</taxon>
        <taxon>Neopterygii</taxon>
        <taxon>Teleostei</taxon>
        <taxon>Neoteleostei</taxon>
        <taxon>Acanthomorphata</taxon>
        <taxon>Gobiaria</taxon>
        <taxon>Kurtiformes</taxon>
        <taxon>Apogonoidei</taxon>
        <taxon>Apogonidae</taxon>
        <taxon>Apogoninae</taxon>
        <taxon>Sphaeramia</taxon>
    </lineage>
</organism>
<dbReference type="GO" id="GO:0015254">
    <property type="term" value="F:glycerol channel activity"/>
    <property type="evidence" value="ECO:0007669"/>
    <property type="project" value="TreeGrafter"/>
</dbReference>
<feature type="transmembrane region" description="Helical" evidence="13">
    <location>
        <begin position="232"/>
        <end position="255"/>
    </location>
</feature>
<dbReference type="Pfam" id="PF00230">
    <property type="entry name" value="MIP"/>
    <property type="match status" value="1"/>
</dbReference>
<keyword evidence="7 13" id="KW-1133">Transmembrane helix</keyword>
<evidence type="ECO:0000256" key="3">
    <source>
        <dbReference type="ARBA" id="ARBA00022448"/>
    </source>
</evidence>
<dbReference type="GO" id="GO:0015204">
    <property type="term" value="F:urea transmembrane transporter activity"/>
    <property type="evidence" value="ECO:0007669"/>
    <property type="project" value="TreeGrafter"/>
</dbReference>
<dbReference type="Gene3D" id="1.20.1080.10">
    <property type="entry name" value="Glycerol uptake facilitator protein"/>
    <property type="match status" value="1"/>
</dbReference>
<keyword evidence="5 12" id="KW-0812">Transmembrane</keyword>
<dbReference type="SUPFAM" id="SSF81338">
    <property type="entry name" value="Aquaporin-like"/>
    <property type="match status" value="1"/>
</dbReference>
<evidence type="ECO:0000256" key="11">
    <source>
        <dbReference type="ARBA" id="ARBA00049405"/>
    </source>
</evidence>
<comment type="subcellular location">
    <subcellularLocation>
        <location evidence="1">Cell membrane</location>
        <topology evidence="1">Multi-pass membrane protein</topology>
    </subcellularLocation>
</comment>
<dbReference type="PANTHER" id="PTHR43829:SF13">
    <property type="entry name" value="AQUAPORIN-10"/>
    <property type="match status" value="1"/>
</dbReference>
<feature type="transmembrane region" description="Helical" evidence="13">
    <location>
        <begin position="50"/>
        <end position="73"/>
    </location>
</feature>
<dbReference type="GO" id="GO:0015250">
    <property type="term" value="F:water channel activity"/>
    <property type="evidence" value="ECO:0007669"/>
    <property type="project" value="TreeGrafter"/>
</dbReference>
<evidence type="ECO:0000256" key="1">
    <source>
        <dbReference type="ARBA" id="ARBA00004651"/>
    </source>
</evidence>
<dbReference type="CDD" id="cd00333">
    <property type="entry name" value="MIP"/>
    <property type="match status" value="1"/>
</dbReference>
<evidence type="ECO:0000256" key="12">
    <source>
        <dbReference type="RuleBase" id="RU000477"/>
    </source>
</evidence>
<dbReference type="InParanoid" id="A0A672YVK4"/>
<dbReference type="PRINTS" id="PR02015">
    <property type="entry name" value="AQUAPORIN3"/>
</dbReference>
<sequence length="343" mass="37035">METLLRRCQIRSQIVRECIAEFLGLYILIGSGAAAQVVTSRGTHGDYLTIQLGSALGAVFGIFVARGVSGAHLNPVYSLSLCVLGRHPWKKLPLYSLSHLVGAFLGAATVYLQYYDAIQTFSGGELLVAGPNATAGIFCSYPADHLSFWGGLVDQVVATALFLLCCVALEDQRNGPLPDGLHPVLVGALILTMGVSMGSNCGFPLNPARDLGPRLFTFVAGWGEEVFKAGGGWWWVPIVAPFVGGLLGTLTYELLIEAHHQTTPQSPQQEQEAVELEEVVVDSGNNSDTLCTYAVWMAVILSQFVQLEKFQQFLKPETFYWVITVISLMPVLEAGEEASLAIL</sequence>
<evidence type="ECO:0000256" key="2">
    <source>
        <dbReference type="ARBA" id="ARBA00006175"/>
    </source>
</evidence>